<organism evidence="6 7">
    <name type="scientific">Phialocephala subalpina</name>
    <dbReference type="NCBI Taxonomy" id="576137"/>
    <lineage>
        <taxon>Eukaryota</taxon>
        <taxon>Fungi</taxon>
        <taxon>Dikarya</taxon>
        <taxon>Ascomycota</taxon>
        <taxon>Pezizomycotina</taxon>
        <taxon>Leotiomycetes</taxon>
        <taxon>Helotiales</taxon>
        <taxon>Mollisiaceae</taxon>
        <taxon>Phialocephala</taxon>
        <taxon>Phialocephala fortinii species complex</taxon>
    </lineage>
</organism>
<accession>A0A1L7X0M0</accession>
<sequence length="981" mass="108455">MATPAFYTLSEQAKPVQMQDEFKAELRPIGQTHDTSRIGWHMKDLESLVKSIETAVSSSFPNHAGSRYRSVNVGMMHWEVDALGVDSELNTLRDVFKQQYGFNVETWHIPATEKSHHKLTQNTLDFIEEFDSKDNLFILYYAGHGYINEYRQSAWACSRDPDSPTVDWSHIQGLFERSKSDVVVFLDCCAAASSAPRRGNARMETLVACGFETRAPPPGEHSFTNTLIEVLGDWQNVPSFSITMLHSEVLRVLMQRRKERCPNGQRLEWRSTPVHISNSTDPKAVSIELCKRSLVDLTGFSSNPPTGLSEATLPHNGAFSSTTYQDLMSLCCDDLDQRPQSNTATPSLGRSGSDTEDVEMSPESPPDSPEATSSLKVPHMLVSFALDQTEPLPNEEACRRWLSVFPGLAKHVKVEAVFDSYSTVLIMSIPVAIWNMLPDHPACQPIAYVTSRNLMEDSRAQNEVSGIDIKQDAMERQATCATPPSPASDASDPVISVPEAVETLVKSAFDPTHTCNVATYSEHEDRASGSSLVTSNRSKVAPDPSSLLHGLRDFAPSTSVQGKRGWKDNQETRTHSLAAKKLRTHSHRSSGIGELTLSLEITADHSHDTPVKEDFENLELNSLPRADQSTFPTSPEQSQETIGLGRSQYNVGDLAAFATELEIATHNAFPNSKPSHGKYFSVHVLILTWEEDDDSDPIREVQKLSRLFSDDYGYNITSFKIPSINAERPLKRHIIEFADHDDQNSLLIVFYAGHGYTADNGQGKWSSLRNPRSHSLTAQSFYDIFGEMSADVLFIIDCCVSSANVGSLDEMREGRVDTSTVELVAASGHESTLSADSGDQSFTSLLTEVLEEWKSRAFSVVMLHSEILSRTSSHRPHRQRPIYASGSKSSLSSIQLGQIRRQRTSGIHGIGSNSAPTLAMDLSLEALGDDPSDGGLQVPRVLISINLEENQTLDSSAAARWLESMPTLAKKVKIEQVYESF</sequence>
<dbReference type="AlphaFoldDB" id="A0A1L7X0M0"/>
<keyword evidence="2" id="KW-0788">Thiol protease</keyword>
<feature type="region of interest" description="Disordered" evidence="4">
    <location>
        <begin position="624"/>
        <end position="643"/>
    </location>
</feature>
<evidence type="ECO:0000256" key="1">
    <source>
        <dbReference type="ARBA" id="ARBA00022703"/>
    </source>
</evidence>
<dbReference type="InterPro" id="IPR029030">
    <property type="entry name" value="Caspase-like_dom_sf"/>
</dbReference>
<dbReference type="GO" id="GO:0006915">
    <property type="term" value="P:apoptotic process"/>
    <property type="evidence" value="ECO:0007669"/>
    <property type="project" value="UniProtKB-KW"/>
</dbReference>
<feature type="domain" description="Peptidase C14 caspase" evidence="5">
    <location>
        <begin position="84"/>
        <end position="192"/>
    </location>
</feature>
<feature type="domain" description="Peptidase C14 caspase" evidence="5">
    <location>
        <begin position="698"/>
        <end position="885"/>
    </location>
</feature>
<name>A0A1L7X0M0_9HELO</name>
<dbReference type="EMBL" id="FJOG01000012">
    <property type="protein sequence ID" value="CZR58571.1"/>
    <property type="molecule type" value="Genomic_DNA"/>
</dbReference>
<feature type="region of interest" description="Disordered" evidence="4">
    <location>
        <begin position="338"/>
        <end position="373"/>
    </location>
</feature>
<evidence type="ECO:0000259" key="5">
    <source>
        <dbReference type="Pfam" id="PF00656"/>
    </source>
</evidence>
<dbReference type="GO" id="GO:0004197">
    <property type="term" value="F:cysteine-type endopeptidase activity"/>
    <property type="evidence" value="ECO:0007669"/>
    <property type="project" value="InterPro"/>
</dbReference>
<dbReference type="Gene3D" id="3.40.50.1460">
    <property type="match status" value="1"/>
</dbReference>
<keyword evidence="1" id="KW-0053">Apoptosis</keyword>
<keyword evidence="2" id="KW-0645">Protease</keyword>
<feature type="region of interest" description="Disordered" evidence="4">
    <location>
        <begin position="522"/>
        <end position="552"/>
    </location>
</feature>
<keyword evidence="7" id="KW-1185">Reference proteome</keyword>
<gene>
    <name evidence="6" type="ORF">PAC_08463</name>
</gene>
<reference evidence="6 7" key="1">
    <citation type="submission" date="2016-03" db="EMBL/GenBank/DDBJ databases">
        <authorList>
            <person name="Ploux O."/>
        </authorList>
    </citation>
    <scope>NUCLEOTIDE SEQUENCE [LARGE SCALE GENOMIC DNA]</scope>
    <source>
        <strain evidence="6 7">UAMH 11012</strain>
    </source>
</reference>
<evidence type="ECO:0000256" key="4">
    <source>
        <dbReference type="SAM" id="MobiDB-lite"/>
    </source>
</evidence>
<dbReference type="Proteomes" id="UP000184330">
    <property type="component" value="Unassembled WGS sequence"/>
</dbReference>
<evidence type="ECO:0000256" key="2">
    <source>
        <dbReference type="ARBA" id="ARBA00022807"/>
    </source>
</evidence>
<feature type="compositionally biased region" description="Polar residues" evidence="4">
    <location>
        <begin position="528"/>
        <end position="538"/>
    </location>
</feature>
<evidence type="ECO:0000313" key="7">
    <source>
        <dbReference type="Proteomes" id="UP000184330"/>
    </source>
</evidence>
<protein>
    <recommendedName>
        <fullName evidence="5">Peptidase C14 caspase domain-containing protein</fullName>
    </recommendedName>
</protein>
<evidence type="ECO:0000313" key="6">
    <source>
        <dbReference type="EMBL" id="CZR58571.1"/>
    </source>
</evidence>
<keyword evidence="3" id="KW-0865">Zymogen</keyword>
<feature type="compositionally biased region" description="Polar residues" evidence="4">
    <location>
        <begin position="338"/>
        <end position="352"/>
    </location>
</feature>
<evidence type="ECO:0000256" key="3">
    <source>
        <dbReference type="ARBA" id="ARBA00023145"/>
    </source>
</evidence>
<keyword evidence="2" id="KW-0378">Hydrolase</keyword>
<dbReference type="SUPFAM" id="SSF52129">
    <property type="entry name" value="Caspase-like"/>
    <property type="match status" value="1"/>
</dbReference>
<dbReference type="OrthoDB" id="626167at2759"/>
<dbReference type="GO" id="GO:0006508">
    <property type="term" value="P:proteolysis"/>
    <property type="evidence" value="ECO:0007669"/>
    <property type="project" value="InterPro"/>
</dbReference>
<feature type="compositionally biased region" description="Polar residues" evidence="4">
    <location>
        <begin position="627"/>
        <end position="641"/>
    </location>
</feature>
<dbReference type="Pfam" id="PF00656">
    <property type="entry name" value="Peptidase_C14"/>
    <property type="match status" value="2"/>
</dbReference>
<dbReference type="InterPro" id="IPR011600">
    <property type="entry name" value="Pept_C14_caspase"/>
</dbReference>
<proteinExistence type="predicted"/>